<feature type="region of interest" description="Disordered" evidence="1">
    <location>
        <begin position="479"/>
        <end position="506"/>
    </location>
</feature>
<feature type="compositionally biased region" description="Low complexity" evidence="1">
    <location>
        <begin position="101"/>
        <end position="116"/>
    </location>
</feature>
<evidence type="ECO:0000313" key="2">
    <source>
        <dbReference type="EMBL" id="GLI70751.1"/>
    </source>
</evidence>
<dbReference type="EMBL" id="BSDZ01000094">
    <property type="protein sequence ID" value="GLI70751.1"/>
    <property type="molecule type" value="Genomic_DNA"/>
</dbReference>
<dbReference type="Proteomes" id="UP001165090">
    <property type="component" value="Unassembled WGS sequence"/>
</dbReference>
<keyword evidence="3" id="KW-1185">Reference proteome</keyword>
<accession>A0ABQ5SM93</accession>
<evidence type="ECO:0000313" key="3">
    <source>
        <dbReference type="Proteomes" id="UP001165090"/>
    </source>
</evidence>
<feature type="region of interest" description="Disordered" evidence="1">
    <location>
        <begin position="1061"/>
        <end position="1150"/>
    </location>
</feature>
<feature type="region of interest" description="Disordered" evidence="1">
    <location>
        <begin position="731"/>
        <end position="750"/>
    </location>
</feature>
<comment type="caution">
    <text evidence="2">The sequence shown here is derived from an EMBL/GenBank/DDBJ whole genome shotgun (WGS) entry which is preliminary data.</text>
</comment>
<organism evidence="2 3">
    <name type="scientific">Volvox africanus</name>
    <dbReference type="NCBI Taxonomy" id="51714"/>
    <lineage>
        <taxon>Eukaryota</taxon>
        <taxon>Viridiplantae</taxon>
        <taxon>Chlorophyta</taxon>
        <taxon>core chlorophytes</taxon>
        <taxon>Chlorophyceae</taxon>
        <taxon>CS clade</taxon>
        <taxon>Chlamydomonadales</taxon>
        <taxon>Volvocaceae</taxon>
        <taxon>Volvox</taxon>
    </lineage>
</organism>
<feature type="region of interest" description="Disordered" evidence="1">
    <location>
        <begin position="84"/>
        <end position="116"/>
    </location>
</feature>
<evidence type="ECO:0000256" key="1">
    <source>
        <dbReference type="SAM" id="MobiDB-lite"/>
    </source>
</evidence>
<feature type="compositionally biased region" description="Acidic residues" evidence="1">
    <location>
        <begin position="1130"/>
        <end position="1149"/>
    </location>
</feature>
<feature type="compositionally biased region" description="Low complexity" evidence="1">
    <location>
        <begin position="324"/>
        <end position="342"/>
    </location>
</feature>
<feature type="compositionally biased region" description="Polar residues" evidence="1">
    <location>
        <begin position="1"/>
        <end position="19"/>
    </location>
</feature>
<protein>
    <submittedName>
        <fullName evidence="2">Uncharacterized protein</fullName>
    </submittedName>
</protein>
<sequence>MDYNATITSTQGPTASTPQAARPETPAAVEARKIDRSPNFASVSRSADLTSLKMGAMTIAFPRSARTCTVPNFVLPEFEQLEHHGSNGAGASMMPQPPAIGSPAISSPSPRIRSFSSRSLPSRASLSVSQLLDTEAVEASELCLSQSPRLIPTPGSGPMTPEPAPPGPVVTAAAMEAQSPSHRRGASTPSPQSTAYHLAPGGTRLPIAASPAGRPNHGENSSAPSADVKRAALTSRPTDIESSTSGAVTAAAPLLTGPACKKDTDPWVALRAHCMEVYGKTLISDGEDSDEDLAEYGTGPDRLMLMRHPSLVTHRLTHSFGERSVSPGGAAVAASSPPSNRRGNSRDNAKRAAVAAADAAAAAAAPNAAARISALTGQSAAKLAAMAAPPPPHSRTAAEAISVAAAADGPSVAALEAEAVAACLSAAAAAVVSGAAQDVAVPAISCAHPMMASTATVPAEAVPPLRRPSMSRFPASVAGVSMAPPPMSAPTPTRSESGTSSTSSAAAAEGLMMGSSAMQGRYGISGGGDDRAFPFRATAAANAAASESFPSQHPPVSGGGRPLFQRQQAVRGAVRSTAAASALTAVVEGSGSFEEDSAAEVAIEVQLQQHLLVLAPLDPGGSGGVSIGTTDRRISESGGGAMMAGSILDVASLNTDPVHKWRLSADGLNRHASKYGSSGVGGGDGAAAITTVTAPGAVDGTATAGRLGMGGPEMSPSGGGGVGRAIATTTQPVSPSMSQNPSSSPSGMSGRAPLITALAFERAPWSHPSSSAAAAGQGAGSMSVMPGVAPPVLTLSGSAKPTRPSGLAAVVTAPLPRLSGFSIGKMPQRGQLGIGQAVGVGVSAPVADAAASTAATAVDKLRGYKSSKVLLGATASSSNSPPAAHPVGATTALPAANSNTAAVMGQSPPGPRRQLGSFASMRSFRRPSNAASFLERLSGSCRLTGSGSRVSGWRTIGGGGAAPAASAGDWTADGSRSRSFRRREGSYSLDGSGCHVTGVERGPFAPQLGIEGCLGDVGGAVAQTPGWSAAVKANLEGIRNLKKVLPRGPNGLPLAWSAIEEDGREGSEDQMEAGDDRGRDGDDDDGGDHDGGGDNGESGKGNVAGLGGREARLHDPSDNGPAEVVRAAEEGEPEENAGKDEADEGEEEDGFARALRAAQGGGCWIDLHQTC</sequence>
<gene>
    <name evidence="2" type="ORF">VaNZ11_015778</name>
</gene>
<feature type="region of interest" description="Disordered" evidence="1">
    <location>
        <begin position="1"/>
        <end position="36"/>
    </location>
</feature>
<feature type="compositionally biased region" description="Polar residues" evidence="1">
    <location>
        <begin position="235"/>
        <end position="246"/>
    </location>
</feature>
<feature type="compositionally biased region" description="Gly residues" evidence="1">
    <location>
        <begin position="1093"/>
        <end position="1108"/>
    </location>
</feature>
<feature type="region of interest" description="Disordered" evidence="1">
    <location>
        <begin position="320"/>
        <end position="351"/>
    </location>
</feature>
<feature type="region of interest" description="Disordered" evidence="1">
    <location>
        <begin position="147"/>
        <end position="246"/>
    </location>
</feature>
<name>A0ABQ5SM93_9CHLO</name>
<feature type="compositionally biased region" description="Acidic residues" evidence="1">
    <location>
        <begin position="1061"/>
        <end position="1073"/>
    </location>
</feature>
<feature type="compositionally biased region" description="Low complexity" evidence="1">
    <location>
        <begin position="490"/>
        <end position="506"/>
    </location>
</feature>
<reference evidence="2 3" key="1">
    <citation type="journal article" date="2023" name="IScience">
        <title>Expanded male sex-determining region conserved during the evolution of homothallism in the green alga Volvox.</title>
        <authorList>
            <person name="Yamamoto K."/>
            <person name="Matsuzaki R."/>
            <person name="Mahakham W."/>
            <person name="Heman W."/>
            <person name="Sekimoto H."/>
            <person name="Kawachi M."/>
            <person name="Minakuchi Y."/>
            <person name="Toyoda A."/>
            <person name="Nozaki H."/>
        </authorList>
    </citation>
    <scope>NUCLEOTIDE SEQUENCE [LARGE SCALE GENOMIC DNA]</scope>
    <source>
        <strain evidence="2 3">NIES-4468</strain>
    </source>
</reference>
<proteinExistence type="predicted"/>